<keyword evidence="3" id="KW-0012">Acyltransferase</keyword>
<gene>
    <name evidence="3" type="ORF">RG1141_CH01820</name>
</gene>
<dbReference type="EMBL" id="HG938355">
    <property type="protein sequence ID" value="CDN52547.1"/>
    <property type="molecule type" value="Genomic_DNA"/>
</dbReference>
<feature type="transmembrane region" description="Helical" evidence="1">
    <location>
        <begin position="150"/>
        <end position="172"/>
    </location>
</feature>
<keyword evidence="3" id="KW-0808">Transferase</keyword>
<reference evidence="4" key="1">
    <citation type="journal article" date="2014" name="BMC Genomics">
        <title>Genome sequencing of two Neorhizobium galegae strains reveals a noeT gene responsible for the unusual acetylation of the nodulation factors.</title>
        <authorList>
            <person name="Osterman J."/>
            <person name="Marsh J."/>
            <person name="Laine P.K."/>
            <person name="Zeng Z."/>
            <person name="Alatalo E."/>
            <person name="Sullivan J.T."/>
            <person name="Young J.P."/>
            <person name="Thomas-Oates J."/>
            <person name="Paulin L."/>
            <person name="Lindstrom K."/>
        </authorList>
    </citation>
    <scope>NUCLEOTIDE SEQUENCE [LARGE SCALE GENOMIC DNA]</scope>
    <source>
        <strain evidence="4">HAMBI 1141</strain>
    </source>
</reference>
<feature type="domain" description="Acyltransferase 3" evidence="2">
    <location>
        <begin position="30"/>
        <end position="293"/>
    </location>
</feature>
<dbReference type="InterPro" id="IPR050879">
    <property type="entry name" value="Acyltransferase_3"/>
</dbReference>
<feature type="transmembrane region" description="Helical" evidence="1">
    <location>
        <begin position="238"/>
        <end position="255"/>
    </location>
</feature>
<feature type="transmembrane region" description="Helical" evidence="1">
    <location>
        <begin position="125"/>
        <end position="143"/>
    </location>
</feature>
<organism evidence="3 4">
    <name type="scientific">Neorhizobium galegae bv. officinalis bv. officinalis str. HAMBI 1141</name>
    <dbReference type="NCBI Taxonomy" id="1028801"/>
    <lineage>
        <taxon>Bacteria</taxon>
        <taxon>Pseudomonadati</taxon>
        <taxon>Pseudomonadota</taxon>
        <taxon>Alphaproteobacteria</taxon>
        <taxon>Hyphomicrobiales</taxon>
        <taxon>Rhizobiaceae</taxon>
        <taxon>Rhizobium/Agrobacterium group</taxon>
        <taxon>Neorhizobium</taxon>
    </lineage>
</organism>
<dbReference type="InterPro" id="IPR002656">
    <property type="entry name" value="Acyl_transf_3_dom"/>
</dbReference>
<keyword evidence="1" id="KW-1133">Transmembrane helix</keyword>
<dbReference type="PANTHER" id="PTHR23028">
    <property type="entry name" value="ACETYLTRANSFERASE"/>
    <property type="match status" value="1"/>
</dbReference>
<dbReference type="Proteomes" id="UP000028186">
    <property type="component" value="Chromosome I"/>
</dbReference>
<feature type="transmembrane region" description="Helical" evidence="1">
    <location>
        <begin position="178"/>
        <end position="201"/>
    </location>
</feature>
<dbReference type="Pfam" id="PF01757">
    <property type="entry name" value="Acyl_transf_3"/>
    <property type="match status" value="1"/>
</dbReference>
<evidence type="ECO:0000313" key="4">
    <source>
        <dbReference type="Proteomes" id="UP000028186"/>
    </source>
</evidence>
<feature type="transmembrane region" description="Helical" evidence="1">
    <location>
        <begin position="213"/>
        <end position="232"/>
    </location>
</feature>
<evidence type="ECO:0000313" key="3">
    <source>
        <dbReference type="EMBL" id="CDN52547.1"/>
    </source>
</evidence>
<dbReference type="AlphaFoldDB" id="A0A068T264"/>
<feature type="transmembrane region" description="Helical" evidence="1">
    <location>
        <begin position="59"/>
        <end position="80"/>
    </location>
</feature>
<feature type="transmembrane region" description="Helical" evidence="1">
    <location>
        <begin position="100"/>
        <end position="119"/>
    </location>
</feature>
<dbReference type="HOGENOM" id="CLU_813309_0_0_5"/>
<dbReference type="eggNOG" id="COG1835">
    <property type="taxonomic scope" value="Bacteria"/>
</dbReference>
<name>A0A068T264_NEOGA</name>
<accession>A0A068T264</accession>
<proteinExistence type="predicted"/>
<dbReference type="KEGG" id="ngl:RG1141_CH01820"/>
<dbReference type="GO" id="GO:0016747">
    <property type="term" value="F:acyltransferase activity, transferring groups other than amino-acyl groups"/>
    <property type="evidence" value="ECO:0007669"/>
    <property type="project" value="InterPro"/>
</dbReference>
<evidence type="ECO:0000256" key="1">
    <source>
        <dbReference type="SAM" id="Phobius"/>
    </source>
</evidence>
<dbReference type="GO" id="GO:0016020">
    <property type="term" value="C:membrane"/>
    <property type="evidence" value="ECO:0007669"/>
    <property type="project" value="TreeGrafter"/>
</dbReference>
<dbReference type="GO" id="GO:0009103">
    <property type="term" value="P:lipopolysaccharide biosynthetic process"/>
    <property type="evidence" value="ECO:0007669"/>
    <property type="project" value="TreeGrafter"/>
</dbReference>
<dbReference type="PANTHER" id="PTHR23028:SF53">
    <property type="entry name" value="ACYL_TRANSF_3 DOMAIN-CONTAINING PROTEIN"/>
    <property type="match status" value="1"/>
</dbReference>
<protein>
    <submittedName>
        <fullName evidence="3">Putative acyltransferase</fullName>
    </submittedName>
</protein>
<sequence>MNGCGSAVPFKEKFCYGIDMQAKRERVHISGIDTARALAALSVVFAHLLSPSMPGVTKYVFTGHPAVIAFFVISGFCIHFPFRDAELPVATFLKRRYVRIGVPATVAFVWAQVAGVRTYNPIDGYILWSVVCELIYYSLYPVILPISRKIGWSTMILVSALASYVIVLALGSDEYGSAHIYGAGLNWLVSLPAWLIGCFIAQHYRSDLSLGNVWFWRIATAVTASCLSWATINTPVGFYLTMTPFAVLAGGWMLAEASSAARGHAIVAMEKIGKACFSIYLIHAIVAFELEHRGLRDPVLITGLTLLAIYPFYRYIEKPAHNLSRSLGKSGLVSARGA</sequence>
<keyword evidence="1" id="KW-0472">Membrane</keyword>
<evidence type="ECO:0000259" key="2">
    <source>
        <dbReference type="Pfam" id="PF01757"/>
    </source>
</evidence>
<keyword evidence="1" id="KW-0812">Transmembrane</keyword>